<feature type="binding site" evidence="9">
    <location>
        <position position="357"/>
    </location>
    <ligand>
        <name>Zn(2+)</name>
        <dbReference type="ChEBI" id="CHEBI:29105"/>
        <note>catalytic</note>
    </ligand>
</feature>
<comment type="similarity">
    <text evidence="2">Belongs to the alkaline ceramidase family.</text>
</comment>
<feature type="binding site" evidence="8">
    <location>
        <position position="303"/>
    </location>
    <ligand>
        <name>Ca(2+)</name>
        <dbReference type="ChEBI" id="CHEBI:29108"/>
    </ligand>
</feature>
<feature type="binding site" evidence="9">
    <location>
        <position position="485"/>
    </location>
    <ligand>
        <name>Zn(2+)</name>
        <dbReference type="ChEBI" id="CHEBI:29105"/>
        <note>catalytic</note>
    </ligand>
</feature>
<feature type="transmembrane region" description="Helical" evidence="11">
    <location>
        <begin position="400"/>
        <end position="417"/>
    </location>
</feature>
<keyword evidence="14" id="KW-1185">Reference proteome</keyword>
<feature type="transmembrane region" description="Helical" evidence="11">
    <location>
        <begin position="370"/>
        <end position="388"/>
    </location>
</feature>
<dbReference type="PROSITE" id="PS50192">
    <property type="entry name" value="T_SNARE"/>
    <property type="match status" value="1"/>
</dbReference>
<evidence type="ECO:0000313" key="14">
    <source>
        <dbReference type="Proteomes" id="UP000276133"/>
    </source>
</evidence>
<dbReference type="SUPFAM" id="SSF58038">
    <property type="entry name" value="SNARE fusion complex"/>
    <property type="match status" value="1"/>
</dbReference>
<evidence type="ECO:0000256" key="9">
    <source>
        <dbReference type="PIRSR" id="PIRSR608901-2"/>
    </source>
</evidence>
<evidence type="ECO:0000256" key="7">
    <source>
        <dbReference type="ARBA" id="ARBA00023136"/>
    </source>
</evidence>
<evidence type="ECO:0000256" key="2">
    <source>
        <dbReference type="ARBA" id="ARBA00009780"/>
    </source>
</evidence>
<feature type="transmembrane region" description="Helical" evidence="11">
    <location>
        <begin position="340"/>
        <end position="358"/>
    </location>
</feature>
<comment type="caution">
    <text evidence="13">The sequence shown here is derived from an EMBL/GenBank/DDBJ whole genome shotgun (WGS) entry which is preliminary data.</text>
</comment>
<organism evidence="13 14">
    <name type="scientific">Brachionus plicatilis</name>
    <name type="common">Marine rotifer</name>
    <name type="synonym">Brachionus muelleri</name>
    <dbReference type="NCBI Taxonomy" id="10195"/>
    <lineage>
        <taxon>Eukaryota</taxon>
        <taxon>Metazoa</taxon>
        <taxon>Spiralia</taxon>
        <taxon>Gnathifera</taxon>
        <taxon>Rotifera</taxon>
        <taxon>Eurotatoria</taxon>
        <taxon>Monogononta</taxon>
        <taxon>Pseudotrocha</taxon>
        <taxon>Ploima</taxon>
        <taxon>Brachionidae</taxon>
        <taxon>Brachionus</taxon>
    </lineage>
</organism>
<proteinExistence type="inferred from homology"/>
<evidence type="ECO:0000313" key="13">
    <source>
        <dbReference type="EMBL" id="RNA28697.1"/>
    </source>
</evidence>
<evidence type="ECO:0000259" key="12">
    <source>
        <dbReference type="PROSITE" id="PS50192"/>
    </source>
</evidence>
<feature type="coiled-coil region" evidence="10">
    <location>
        <begin position="79"/>
        <end position="106"/>
    </location>
</feature>
<dbReference type="EC" id="3.5.1.23" evidence="3"/>
<evidence type="ECO:0000256" key="10">
    <source>
        <dbReference type="SAM" id="Coils"/>
    </source>
</evidence>
<dbReference type="PANTHER" id="PTHR46139">
    <property type="entry name" value="ALKALINE CERAMIDASE"/>
    <property type="match status" value="1"/>
</dbReference>
<comment type="subcellular location">
    <subcellularLocation>
        <location evidence="1">Membrane</location>
        <topology evidence="1">Multi-pass membrane protein</topology>
    </subcellularLocation>
</comment>
<evidence type="ECO:0000256" key="11">
    <source>
        <dbReference type="SAM" id="Phobius"/>
    </source>
</evidence>
<dbReference type="Gene3D" id="1.20.5.110">
    <property type="match status" value="2"/>
</dbReference>
<comment type="cofactor">
    <cofactor evidence="9">
        <name>Zn(2+)</name>
        <dbReference type="ChEBI" id="CHEBI:29105"/>
    </cofactor>
</comment>
<dbReference type="GO" id="GO:0046872">
    <property type="term" value="F:metal ion binding"/>
    <property type="evidence" value="ECO:0007669"/>
    <property type="project" value="UniProtKB-KW"/>
</dbReference>
<gene>
    <name evidence="13" type="ORF">BpHYR1_040612</name>
</gene>
<dbReference type="OrthoDB" id="187171at2759"/>
<dbReference type="GO" id="GO:0017040">
    <property type="term" value="F:N-acylsphingosine amidohydrolase activity"/>
    <property type="evidence" value="ECO:0007669"/>
    <property type="project" value="UniProtKB-EC"/>
</dbReference>
<dbReference type="AlphaFoldDB" id="A0A3M7RZC8"/>
<evidence type="ECO:0000256" key="5">
    <source>
        <dbReference type="ARBA" id="ARBA00022801"/>
    </source>
</evidence>
<dbReference type="EMBL" id="REGN01002352">
    <property type="protein sequence ID" value="RNA28697.1"/>
    <property type="molecule type" value="Genomic_DNA"/>
</dbReference>
<feature type="transmembrane region" description="Helical" evidence="11">
    <location>
        <begin position="423"/>
        <end position="444"/>
    </location>
</feature>
<feature type="domain" description="T-SNARE coiled-coil homology" evidence="12">
    <location>
        <begin position="224"/>
        <end position="286"/>
    </location>
</feature>
<keyword evidence="8" id="KW-0479">Metal-binding</keyword>
<dbReference type="InterPro" id="IPR008901">
    <property type="entry name" value="ACER"/>
</dbReference>
<keyword evidence="9" id="KW-0862">Zinc</keyword>
<dbReference type="GO" id="GO:0046514">
    <property type="term" value="P:ceramide catabolic process"/>
    <property type="evidence" value="ECO:0007669"/>
    <property type="project" value="TreeGrafter"/>
</dbReference>
<name>A0A3M7RZC8_BRAPC</name>
<evidence type="ECO:0000256" key="6">
    <source>
        <dbReference type="ARBA" id="ARBA00022989"/>
    </source>
</evidence>
<dbReference type="InterPro" id="IPR000727">
    <property type="entry name" value="T_SNARE_dom"/>
</dbReference>
<feature type="binding site" evidence="8">
    <location>
        <position position="301"/>
    </location>
    <ligand>
        <name>Ca(2+)</name>
        <dbReference type="ChEBI" id="CHEBI:29108"/>
    </ligand>
</feature>
<sequence>MAHSNFKSLTNVANSNRDTIGNKYDENKLELTDEEVKERVKLLTNQALCSSKRMLNYCDRSEIFGYNATRLLTEQDDKLKNIEKDIDKMGNGLNEVEKNLNDLNNSKCCLDFKTICSVVAASLVSVFISKGRLSQTDSSESDNVSELHSSSDESIKTKKFSLKRMLSAKSLSSLKNENIKSFINRIRLRKVDSTISTVSKNKKTKSLKSLNQSDSEEDYVESINDAKEKLNENLKNIFYKLDDLQTMASDIGYMVNKQNDKIAYMDKRTDLAKKRVKSADKIVLLFPKERPSGSSAVDWCEKNYQIMSSIAEFFNTITNIIFFIVPPLMSFLFKITQGIHIIWFMLVFVGIGSVYFHATLTMAGQMMDELSILWVLMAGYTVLFPDKLLPEYFQHKRMQWYLAFGIATTFITLLCFVNPYLNAYFLMLFGLPIMSVMIYLFKTAPIAVMRLGKRAIFVWFLAIICWIADRVFCDFWLSIKIPYFHASHMSIIFYAYFMTDVRVPHLKPEIAYYPKFFKNELFTLPYIHFKYLKTSKTNKKKFENRKGD</sequence>
<feature type="transmembrane region" description="Helical" evidence="11">
    <location>
        <begin position="483"/>
        <end position="499"/>
    </location>
</feature>
<keyword evidence="5" id="KW-0378">Hydrolase</keyword>
<protein>
    <recommendedName>
        <fullName evidence="3">ceramidase</fullName>
        <ecNumber evidence="3">3.5.1.23</ecNumber>
    </recommendedName>
</protein>
<feature type="binding site" evidence="8">
    <location>
        <position position="299"/>
    </location>
    <ligand>
        <name>Ca(2+)</name>
        <dbReference type="ChEBI" id="CHEBI:29108"/>
    </ligand>
</feature>
<dbReference type="GO" id="GO:0046512">
    <property type="term" value="P:sphingosine biosynthetic process"/>
    <property type="evidence" value="ECO:0007669"/>
    <property type="project" value="TreeGrafter"/>
</dbReference>
<dbReference type="GO" id="GO:0016020">
    <property type="term" value="C:membrane"/>
    <property type="evidence" value="ECO:0007669"/>
    <property type="project" value="UniProtKB-SubCell"/>
</dbReference>
<evidence type="ECO:0000256" key="3">
    <source>
        <dbReference type="ARBA" id="ARBA00011891"/>
    </source>
</evidence>
<keyword evidence="8" id="KW-0106">Calcium</keyword>
<feature type="transmembrane region" description="Helical" evidence="11">
    <location>
        <begin position="313"/>
        <end position="333"/>
    </location>
</feature>
<dbReference type="Proteomes" id="UP000276133">
    <property type="component" value="Unassembled WGS sequence"/>
</dbReference>
<feature type="binding site" evidence="8">
    <location>
        <position position="298"/>
    </location>
    <ligand>
        <name>Ca(2+)</name>
        <dbReference type="ChEBI" id="CHEBI:29108"/>
    </ligand>
</feature>
<evidence type="ECO:0000256" key="4">
    <source>
        <dbReference type="ARBA" id="ARBA00022692"/>
    </source>
</evidence>
<keyword evidence="6 11" id="KW-1133">Transmembrane helix</keyword>
<dbReference type="STRING" id="10195.A0A3M7RZC8"/>
<dbReference type="PANTHER" id="PTHR46139:SF3">
    <property type="entry name" value="ALKALINE CERAMIDASE"/>
    <property type="match status" value="1"/>
</dbReference>
<keyword evidence="10" id="KW-0175">Coiled coil</keyword>
<evidence type="ECO:0000256" key="1">
    <source>
        <dbReference type="ARBA" id="ARBA00004141"/>
    </source>
</evidence>
<keyword evidence="4 11" id="KW-0812">Transmembrane</keyword>
<keyword evidence="7 11" id="KW-0472">Membrane</keyword>
<feature type="binding site" evidence="8">
    <location>
        <position position="312"/>
    </location>
    <ligand>
        <name>Ca(2+)</name>
        <dbReference type="ChEBI" id="CHEBI:29108"/>
    </ligand>
</feature>
<feature type="transmembrane region" description="Helical" evidence="11">
    <location>
        <begin position="456"/>
        <end position="477"/>
    </location>
</feature>
<accession>A0A3M7RZC8</accession>
<dbReference type="Pfam" id="PF05875">
    <property type="entry name" value="Ceramidase"/>
    <property type="match status" value="1"/>
</dbReference>
<reference evidence="13 14" key="1">
    <citation type="journal article" date="2018" name="Sci. Rep.">
        <title>Genomic signatures of local adaptation to the degree of environmental predictability in rotifers.</title>
        <authorList>
            <person name="Franch-Gras L."/>
            <person name="Hahn C."/>
            <person name="Garcia-Roger E.M."/>
            <person name="Carmona M.J."/>
            <person name="Serra M."/>
            <person name="Gomez A."/>
        </authorList>
    </citation>
    <scope>NUCLEOTIDE SEQUENCE [LARGE SCALE GENOMIC DNA]</scope>
    <source>
        <strain evidence="13">HYR1</strain>
    </source>
</reference>
<evidence type="ECO:0000256" key="8">
    <source>
        <dbReference type="PIRSR" id="PIRSR608901-1"/>
    </source>
</evidence>